<accession>A0A6J5LLU4</accession>
<name>A0A6J5LLU4_9CAUD</name>
<evidence type="ECO:0000313" key="1">
    <source>
        <dbReference type="EMBL" id="CAB4134482.1"/>
    </source>
</evidence>
<protein>
    <submittedName>
        <fullName evidence="1">Uncharacterized protein</fullName>
    </submittedName>
</protein>
<proteinExistence type="predicted"/>
<sequence length="105" mass="12356">MYLDNPDVKEKIFVFSEAELLYQNASVFYSEEEWLDFLETFMDIETGILKRQFHDEEPHFFPAIMIESPYIGKTEDGRPFVSNVFLYPKEIEPHIAHEEDSLGAC</sequence>
<reference evidence="1" key="1">
    <citation type="submission" date="2020-04" db="EMBL/GenBank/DDBJ databases">
        <authorList>
            <person name="Chiriac C."/>
            <person name="Salcher M."/>
            <person name="Ghai R."/>
            <person name="Kavagutti S V."/>
        </authorList>
    </citation>
    <scope>NUCLEOTIDE SEQUENCE</scope>
</reference>
<dbReference type="EMBL" id="LR796284">
    <property type="protein sequence ID" value="CAB4134482.1"/>
    <property type="molecule type" value="Genomic_DNA"/>
</dbReference>
<gene>
    <name evidence="1" type="ORF">UFOVP273_101</name>
</gene>
<organism evidence="1">
    <name type="scientific">uncultured Caudovirales phage</name>
    <dbReference type="NCBI Taxonomy" id="2100421"/>
    <lineage>
        <taxon>Viruses</taxon>
        <taxon>Duplodnaviria</taxon>
        <taxon>Heunggongvirae</taxon>
        <taxon>Uroviricota</taxon>
        <taxon>Caudoviricetes</taxon>
        <taxon>Peduoviridae</taxon>
        <taxon>Maltschvirus</taxon>
        <taxon>Maltschvirus maltsch</taxon>
    </lineage>
</organism>